<dbReference type="GO" id="GO:0006635">
    <property type="term" value="P:fatty acid beta-oxidation"/>
    <property type="evidence" value="ECO:0007669"/>
    <property type="project" value="TreeGrafter"/>
</dbReference>
<dbReference type="RefSeq" id="WP_108383213.1">
    <property type="nucleotide sequence ID" value="NZ_CP028858.1"/>
</dbReference>
<dbReference type="SUPFAM" id="SSF48179">
    <property type="entry name" value="6-phosphogluconate dehydrogenase C-terminal domain-like"/>
    <property type="match status" value="1"/>
</dbReference>
<protein>
    <submittedName>
        <fullName evidence="3">3-hydroxyacyl-CoA dehydrogenase</fullName>
    </submittedName>
</protein>
<dbReference type="PANTHER" id="PTHR48075:SF5">
    <property type="entry name" value="3-HYDROXYBUTYRYL-COA DEHYDROGENASE"/>
    <property type="match status" value="1"/>
</dbReference>
<evidence type="ECO:0000313" key="4">
    <source>
        <dbReference type="Proteomes" id="UP000244727"/>
    </source>
</evidence>
<proteinExistence type="predicted"/>
<name>A0A2R4X2T4_9EURY</name>
<dbReference type="SUPFAM" id="SSF51735">
    <property type="entry name" value="NAD(P)-binding Rossmann-fold domains"/>
    <property type="match status" value="1"/>
</dbReference>
<keyword evidence="4" id="KW-1185">Reference proteome</keyword>
<feature type="region of interest" description="Disordered" evidence="1">
    <location>
        <begin position="238"/>
        <end position="267"/>
    </location>
</feature>
<organism evidence="3 4">
    <name type="scientific">Halococcoides cellulosivorans</name>
    <dbReference type="NCBI Taxonomy" id="1679096"/>
    <lineage>
        <taxon>Archaea</taxon>
        <taxon>Methanobacteriati</taxon>
        <taxon>Methanobacteriota</taxon>
        <taxon>Stenosarchaea group</taxon>
        <taxon>Halobacteria</taxon>
        <taxon>Halobacteriales</taxon>
        <taxon>Haloarculaceae</taxon>
        <taxon>Halococcoides</taxon>
    </lineage>
</organism>
<dbReference type="AlphaFoldDB" id="A0A2R4X2T4"/>
<evidence type="ECO:0000259" key="2">
    <source>
        <dbReference type="Pfam" id="PF00725"/>
    </source>
</evidence>
<dbReference type="Pfam" id="PF00725">
    <property type="entry name" value="3HCDH"/>
    <property type="match status" value="1"/>
</dbReference>
<dbReference type="Gene3D" id="1.10.1040.10">
    <property type="entry name" value="N-(1-d-carboxylethyl)-l-norvaline Dehydrogenase, domain 2"/>
    <property type="match status" value="1"/>
</dbReference>
<dbReference type="InterPro" id="IPR013328">
    <property type="entry name" value="6PGD_dom2"/>
</dbReference>
<gene>
    <name evidence="3" type="ORF">HARCEL1_10385</name>
</gene>
<dbReference type="PANTHER" id="PTHR48075">
    <property type="entry name" value="3-HYDROXYACYL-COA DEHYDROGENASE FAMILY PROTEIN"/>
    <property type="match status" value="1"/>
</dbReference>
<dbReference type="GO" id="GO:0008691">
    <property type="term" value="F:3-hydroxybutyryl-CoA dehydrogenase activity"/>
    <property type="evidence" value="ECO:0007669"/>
    <property type="project" value="TreeGrafter"/>
</dbReference>
<dbReference type="InterPro" id="IPR008927">
    <property type="entry name" value="6-PGluconate_DH-like_C_sf"/>
</dbReference>
<evidence type="ECO:0000256" key="1">
    <source>
        <dbReference type="SAM" id="MobiDB-lite"/>
    </source>
</evidence>
<sequence length="267" mass="27700">MSIAVLGTGPLARRIAAAAIEAGRSVALFGDPNAVVDAIEHLDAGDSADGTTDLDAAVDGADVVVDTREHDDAQRALATVEESAADDATLVVVSEGSITAAAAGCRDPGRVMGLTELDAADAIELVATDHTDPDVQETTQALFEEFGVVVPVQDVPGRVGHRLELALEHEAMLALEDGVATPADIDRAMETAYGHGEGPLATADRVGLDDRLETLESLADYLGSRFEPPAILRERVESGATGRSAGQGFYAYEDGERVELAPGDESP</sequence>
<dbReference type="KEGG" id="harc:HARCEL1_10385"/>
<dbReference type="EMBL" id="CP028858">
    <property type="protein sequence ID" value="AWB28084.1"/>
    <property type="molecule type" value="Genomic_DNA"/>
</dbReference>
<dbReference type="InterPro" id="IPR036291">
    <property type="entry name" value="NAD(P)-bd_dom_sf"/>
</dbReference>
<reference evidence="3 4" key="1">
    <citation type="submission" date="2018-04" db="EMBL/GenBank/DDBJ databases">
        <title>Halococcoides cellulosivorans gen. nov., sp. nov., an extremely halophilic cellulose-utilizing haloarchaeon from hypersaline lakes.</title>
        <authorList>
            <person name="Sorokin D.Y."/>
            <person name="Toshchakov S.V."/>
            <person name="Samarov N.I."/>
            <person name="Korzhenkov A."/>
            <person name="Kublanov I.V."/>
        </authorList>
    </citation>
    <scope>NUCLEOTIDE SEQUENCE [LARGE SCALE GENOMIC DNA]</scope>
    <source>
        <strain evidence="3 4">HArcel1</strain>
    </source>
</reference>
<accession>A0A2R4X2T4</accession>
<dbReference type="Gene3D" id="3.40.50.720">
    <property type="entry name" value="NAD(P)-binding Rossmann-like Domain"/>
    <property type="match status" value="1"/>
</dbReference>
<evidence type="ECO:0000313" key="3">
    <source>
        <dbReference type="EMBL" id="AWB28084.1"/>
    </source>
</evidence>
<dbReference type="Proteomes" id="UP000244727">
    <property type="component" value="Chromosome"/>
</dbReference>
<dbReference type="InterPro" id="IPR006108">
    <property type="entry name" value="3HC_DH_C"/>
</dbReference>
<dbReference type="GeneID" id="36512918"/>
<feature type="domain" description="3-hydroxyacyl-CoA dehydrogenase C-terminal" evidence="2">
    <location>
        <begin position="159"/>
        <end position="252"/>
    </location>
</feature>